<keyword evidence="10" id="KW-0472">Membrane</keyword>
<keyword evidence="6" id="KW-0539">Nucleus</keyword>
<dbReference type="GO" id="GO:0016042">
    <property type="term" value="P:lipid catabolic process"/>
    <property type="evidence" value="ECO:0007669"/>
    <property type="project" value="UniProtKB-UniRule"/>
</dbReference>
<comment type="caution">
    <text evidence="12">The sequence shown here is derived from an EMBL/GenBank/DDBJ whole genome shotgun (WGS) entry which is preliminary data.</text>
</comment>
<keyword evidence="5 8" id="KW-0443">Lipid metabolism</keyword>
<feature type="active site" description="Proton acceptor" evidence="8">
    <location>
        <position position="440"/>
    </location>
</feature>
<feature type="short sequence motif" description="GXSXG" evidence="8">
    <location>
        <begin position="273"/>
        <end position="277"/>
    </location>
</feature>
<evidence type="ECO:0000256" key="3">
    <source>
        <dbReference type="ARBA" id="ARBA00022737"/>
    </source>
</evidence>
<feature type="region of interest" description="Disordered" evidence="9">
    <location>
        <begin position="922"/>
        <end position="942"/>
    </location>
</feature>
<dbReference type="AlphaFoldDB" id="A0AA36I4T9"/>
<dbReference type="Proteomes" id="UP001178507">
    <property type="component" value="Unassembled WGS sequence"/>
</dbReference>
<evidence type="ECO:0000256" key="5">
    <source>
        <dbReference type="ARBA" id="ARBA00023098"/>
    </source>
</evidence>
<dbReference type="InterPro" id="IPR021771">
    <property type="entry name" value="Triacylglycerol_lipase_N"/>
</dbReference>
<dbReference type="InterPro" id="IPR016035">
    <property type="entry name" value="Acyl_Trfase/lysoPLipase"/>
</dbReference>
<evidence type="ECO:0000259" key="11">
    <source>
        <dbReference type="PROSITE" id="PS51635"/>
    </source>
</evidence>
<keyword evidence="13" id="KW-1185">Reference proteome</keyword>
<dbReference type="PANTHER" id="PTHR22850">
    <property type="entry name" value="WD40 REPEAT FAMILY"/>
    <property type="match status" value="1"/>
</dbReference>
<keyword evidence="2 7" id="KW-0853">WD repeat</keyword>
<evidence type="ECO:0000256" key="6">
    <source>
        <dbReference type="ARBA" id="ARBA00023242"/>
    </source>
</evidence>
<feature type="transmembrane region" description="Helical" evidence="10">
    <location>
        <begin position="56"/>
        <end position="77"/>
    </location>
</feature>
<dbReference type="InterPro" id="IPR019775">
    <property type="entry name" value="WD40_repeat_CS"/>
</dbReference>
<keyword evidence="10" id="KW-0812">Transmembrane</keyword>
<dbReference type="EMBL" id="CAUJNA010000779">
    <property type="protein sequence ID" value="CAJ1381081.1"/>
    <property type="molecule type" value="Genomic_DNA"/>
</dbReference>
<evidence type="ECO:0000256" key="4">
    <source>
        <dbReference type="ARBA" id="ARBA00022853"/>
    </source>
</evidence>
<organism evidence="12 13">
    <name type="scientific">Effrenium voratum</name>
    <dbReference type="NCBI Taxonomy" id="2562239"/>
    <lineage>
        <taxon>Eukaryota</taxon>
        <taxon>Sar</taxon>
        <taxon>Alveolata</taxon>
        <taxon>Dinophyceae</taxon>
        <taxon>Suessiales</taxon>
        <taxon>Symbiodiniaceae</taxon>
        <taxon>Effrenium</taxon>
    </lineage>
</organism>
<dbReference type="InterPro" id="IPR001680">
    <property type="entry name" value="WD40_rpt"/>
</dbReference>
<dbReference type="InterPro" id="IPR002641">
    <property type="entry name" value="PNPLA_dom"/>
</dbReference>
<comment type="caution">
    <text evidence="8">Lacks conserved residue(s) required for the propagation of feature annotation.</text>
</comment>
<dbReference type="SMART" id="SM00320">
    <property type="entry name" value="WD40"/>
    <property type="match status" value="6"/>
</dbReference>
<dbReference type="GO" id="GO:0005634">
    <property type="term" value="C:nucleus"/>
    <property type="evidence" value="ECO:0007669"/>
    <property type="project" value="UniProtKB-SubCell"/>
</dbReference>
<reference evidence="12" key="1">
    <citation type="submission" date="2023-08" db="EMBL/GenBank/DDBJ databases">
        <authorList>
            <person name="Chen Y."/>
            <person name="Shah S."/>
            <person name="Dougan E. K."/>
            <person name="Thang M."/>
            <person name="Chan C."/>
        </authorList>
    </citation>
    <scope>NUCLEOTIDE SEQUENCE</scope>
</reference>
<evidence type="ECO:0000313" key="12">
    <source>
        <dbReference type="EMBL" id="CAJ1381081.1"/>
    </source>
</evidence>
<evidence type="ECO:0000256" key="8">
    <source>
        <dbReference type="PROSITE-ProRule" id="PRU01161"/>
    </source>
</evidence>
<dbReference type="PROSITE" id="PS00678">
    <property type="entry name" value="WD_REPEATS_1"/>
    <property type="match status" value="2"/>
</dbReference>
<dbReference type="InterPro" id="IPR050459">
    <property type="entry name" value="WD_repeat_RBAP46/RBAP48/MSI1"/>
</dbReference>
<feature type="repeat" description="WD" evidence="7">
    <location>
        <begin position="789"/>
        <end position="814"/>
    </location>
</feature>
<name>A0AA36I4T9_9DINO</name>
<dbReference type="Pfam" id="PF00400">
    <property type="entry name" value="WD40"/>
    <property type="match status" value="2"/>
</dbReference>
<keyword evidence="10" id="KW-1133">Transmembrane helix</keyword>
<evidence type="ECO:0000256" key="1">
    <source>
        <dbReference type="ARBA" id="ARBA00004123"/>
    </source>
</evidence>
<dbReference type="Pfam" id="PF01734">
    <property type="entry name" value="Patatin"/>
    <property type="match status" value="1"/>
</dbReference>
<evidence type="ECO:0000256" key="10">
    <source>
        <dbReference type="SAM" id="Phobius"/>
    </source>
</evidence>
<evidence type="ECO:0000313" key="13">
    <source>
        <dbReference type="Proteomes" id="UP001178507"/>
    </source>
</evidence>
<evidence type="ECO:0000256" key="2">
    <source>
        <dbReference type="ARBA" id="ARBA00022574"/>
    </source>
</evidence>
<comment type="subcellular location">
    <subcellularLocation>
        <location evidence="1">Nucleus</location>
    </subcellularLocation>
</comment>
<dbReference type="InterPro" id="IPR036322">
    <property type="entry name" value="WD40_repeat_dom_sf"/>
</dbReference>
<keyword evidence="8" id="KW-0378">Hydrolase</keyword>
<dbReference type="InterPro" id="IPR022052">
    <property type="entry name" value="Histone-bd_RBBP4-like_N"/>
</dbReference>
<keyword evidence="8" id="KW-0442">Lipid degradation</keyword>
<gene>
    <name evidence="12" type="ORF">EVOR1521_LOCUS8873</name>
</gene>
<dbReference type="Gene3D" id="3.40.1090.10">
    <property type="entry name" value="Cytosolic phospholipase A2 catalytic domain"/>
    <property type="match status" value="2"/>
</dbReference>
<dbReference type="PROSITE" id="PS50082">
    <property type="entry name" value="WD_REPEATS_2"/>
    <property type="match status" value="1"/>
</dbReference>
<dbReference type="GO" id="GO:0004806">
    <property type="term" value="F:triacylglycerol lipase activity"/>
    <property type="evidence" value="ECO:0007669"/>
    <property type="project" value="InterPro"/>
</dbReference>
<dbReference type="SUPFAM" id="SSF52151">
    <property type="entry name" value="FabD/lysophospholipase-like"/>
    <property type="match status" value="1"/>
</dbReference>
<dbReference type="GO" id="GO:0006325">
    <property type="term" value="P:chromatin organization"/>
    <property type="evidence" value="ECO:0007669"/>
    <property type="project" value="UniProtKB-KW"/>
</dbReference>
<evidence type="ECO:0000256" key="9">
    <source>
        <dbReference type="SAM" id="MobiDB-lite"/>
    </source>
</evidence>
<proteinExistence type="predicted"/>
<dbReference type="Pfam" id="PF12265">
    <property type="entry name" value="CAF1C_H4-bd"/>
    <property type="match status" value="1"/>
</dbReference>
<keyword evidence="3" id="KW-0677">Repeat</keyword>
<accession>A0AA36I4T9</accession>
<dbReference type="Gene3D" id="2.130.10.10">
    <property type="entry name" value="YVTN repeat-like/Quinoprotein amine dehydrogenase"/>
    <property type="match status" value="1"/>
</dbReference>
<keyword evidence="4" id="KW-0156">Chromatin regulator</keyword>
<feature type="domain" description="PNPLA" evidence="11">
    <location>
        <begin position="242"/>
        <end position="453"/>
    </location>
</feature>
<evidence type="ECO:0000256" key="7">
    <source>
        <dbReference type="PROSITE-ProRule" id="PRU00221"/>
    </source>
</evidence>
<dbReference type="SUPFAM" id="SSF50978">
    <property type="entry name" value="WD40 repeat-like"/>
    <property type="match status" value="1"/>
</dbReference>
<dbReference type="InterPro" id="IPR015943">
    <property type="entry name" value="WD40/YVTN_repeat-like_dom_sf"/>
</dbReference>
<sequence>MAVDENCSRLLTRHGRCLKAASFDAQEACKTRKPSRTRTAADGSGLRRFLPSAHALLRWPLFFCACLVISVVLHLYFAIRALIHASEWLFAPSATRRARRAMLRAHRPEEYTAAAQALDQANGLEEWKSRPQSRYYACEVLASVLVEIVEAREHAKWPKLMRVLQKCLQDVNYAGHLNELLYAKSFTGTKHLIEDYCEAVAGGLEDLRQEVRKANDTDDKDFLAAAQRFTELSVCTLGRTALCLSGGGAMAFQHFGVVEELLRRDLLPKIISGTSGGAAIAAYVCCRTDEELLGQVERDQSPFRNYPLALDPDEIQPSITLWAGSWYERLRHYFRHGCVFPREPIERWAETWALGDTTFLEAFRRSGRVLNITCSIVAVDSSEQVPLLLNYQTHPHVLIASAVICSGSMPGLLNPSKLLEKCPDSGIVRPHCERQTCYADGSIDFDIPSLSLSQAFGVRYTVAVQVNPHAPGAEEEELWYHPRACAPFMKADKRVVENYFPLEAFCYDSGEAVTRGAPRPRLRMEPAVPGVMDVEPEPEEAEELARDLDEHLVWRKNAPLLYDLYMECILTWPAQSIAWLADEESSLTKLALGSRTDGSEPCRVMVLELSCQVAEAESDPWRSWELPLGHAHGFGLKGIREAPPIGVVSEMVVDSEVNRLAACPTSSHLLAVKGSCGTVWLFDHREPAAPKTAFRTGEDVEGYALAWSSEGLIATGNNDGRLILWSAATPAHPTWQMPKTHGSGALNDLGFAASGAQCATVGEDNQVAVWDLRAKSKALSLAAPAEQLTVDWNPWEQLLATGGKDNLVHIWDLRACQAPLKSLAEHRAEIQQLRWCPMAEERTSGIATKDLLGSCSADGKAVVWNLGGTEPDDGQAPEVLFVHSGHRDAVTDFGWSFLDDFLFCSVGDDNALQLWQPAAAAVEPENDGPNDGSDAGAAPGAKRPRLVTPFNFALHGEAGRPISWSSPSGRGSWRGGFILCALEVVLKESFRSAWKVMGLLQLLPRYFGCKWDLFFAQVYEGSVTLSTENGYFWKCLNALENPCPEAFRYWWREGQVMAWQKIPLLEKRLRTEHALCRLEHELVAEPDPPCQVGRALSLRRRSSLSSTRLET</sequence>
<feature type="active site" description="Nucleophile" evidence="8">
    <location>
        <position position="275"/>
    </location>
</feature>
<dbReference type="PROSITE" id="PS51635">
    <property type="entry name" value="PNPLA"/>
    <property type="match status" value="1"/>
</dbReference>
<protein>
    <recommendedName>
        <fullName evidence="11">PNPLA domain-containing protein</fullName>
    </recommendedName>
</protein>
<dbReference type="Pfam" id="PF11815">
    <property type="entry name" value="DUF3336"/>
    <property type="match status" value="1"/>
</dbReference>